<dbReference type="InterPro" id="IPR003735">
    <property type="entry name" value="Metal_Tscrpt_repr"/>
</dbReference>
<accession>A0ABS2C8J4</accession>
<sequence length="100" mass="10962">MPSSTKTQDKTQLPRPNKDLLVKRLNRIVGQVSGITRMVEEEKYSGDILNQVAAARSALDALGLILLEQQTQDCISQALKTGNGQEAAEQLMQVVKKVRG</sequence>
<evidence type="ECO:0000256" key="1">
    <source>
        <dbReference type="ARBA" id="ARBA00005260"/>
    </source>
</evidence>
<evidence type="ECO:0000313" key="3">
    <source>
        <dbReference type="Proteomes" id="UP001195660"/>
    </source>
</evidence>
<comment type="similarity">
    <text evidence="1">Belongs to the FrmR/RcnR family.</text>
</comment>
<proteinExistence type="inferred from homology"/>
<dbReference type="Pfam" id="PF02583">
    <property type="entry name" value="Trns_repr_metal"/>
    <property type="match status" value="1"/>
</dbReference>
<comment type="caution">
    <text evidence="2">The sequence shown here is derived from an EMBL/GenBank/DDBJ whole genome shotgun (WGS) entry which is preliminary data.</text>
</comment>
<dbReference type="InterPro" id="IPR038390">
    <property type="entry name" value="Metal_Tscrpt_repr_sf"/>
</dbReference>
<keyword evidence="3" id="KW-1185">Reference proteome</keyword>
<dbReference type="PANTHER" id="PTHR33677:SF3">
    <property type="entry name" value="COPPER-SENSING TRANSCRIPTIONAL REPRESSOR RICR"/>
    <property type="match status" value="1"/>
</dbReference>
<name>A0ABS2C8J4_9NEIS</name>
<organism evidence="2 3">
    <name type="scientific">Deefgea chitinilytica</name>
    <dbReference type="NCBI Taxonomy" id="570276"/>
    <lineage>
        <taxon>Bacteria</taxon>
        <taxon>Pseudomonadati</taxon>
        <taxon>Pseudomonadota</taxon>
        <taxon>Betaproteobacteria</taxon>
        <taxon>Neisseriales</taxon>
        <taxon>Chitinibacteraceae</taxon>
        <taxon>Deefgea</taxon>
    </lineage>
</organism>
<dbReference type="RefSeq" id="WP_239078212.1">
    <property type="nucleotide sequence ID" value="NZ_WOFE01000001.1"/>
</dbReference>
<evidence type="ECO:0000313" key="2">
    <source>
        <dbReference type="EMBL" id="MBM5570469.1"/>
    </source>
</evidence>
<dbReference type="Gene3D" id="1.20.58.1000">
    <property type="entry name" value="Metal-sensitive repressor, helix protomer"/>
    <property type="match status" value="1"/>
</dbReference>
<dbReference type="Proteomes" id="UP001195660">
    <property type="component" value="Unassembled WGS sequence"/>
</dbReference>
<dbReference type="PANTHER" id="PTHR33677">
    <property type="entry name" value="TRANSCRIPTIONAL REPRESSOR FRMR-RELATED"/>
    <property type="match status" value="1"/>
</dbReference>
<gene>
    <name evidence="2" type="ORF">GM173_02625</name>
</gene>
<dbReference type="EMBL" id="WOFE01000001">
    <property type="protein sequence ID" value="MBM5570469.1"/>
    <property type="molecule type" value="Genomic_DNA"/>
</dbReference>
<protein>
    <submittedName>
        <fullName evidence="2">Metal-sensing transcriptional repressor</fullName>
    </submittedName>
</protein>
<reference evidence="2 3" key="1">
    <citation type="submission" date="2019-11" db="EMBL/GenBank/DDBJ databases">
        <title>Novel Deefgea species.</title>
        <authorList>
            <person name="Han J.-H."/>
        </authorList>
    </citation>
    <scope>NUCLEOTIDE SEQUENCE [LARGE SCALE GENOMIC DNA]</scope>
    <source>
        <strain evidence="2 3">LMG 24817</strain>
    </source>
</reference>
<dbReference type="CDD" id="cd10148">
    <property type="entry name" value="CsoR-like_DUF156"/>
    <property type="match status" value="1"/>
</dbReference>